<dbReference type="GO" id="GO:0006508">
    <property type="term" value="P:proteolysis"/>
    <property type="evidence" value="ECO:0007669"/>
    <property type="project" value="UniProtKB-KW"/>
</dbReference>
<name>A0A1Y1YK13_9PLEO</name>
<feature type="domain" description="Peptidase M12A" evidence="3">
    <location>
        <begin position="91"/>
        <end position="326"/>
    </location>
</feature>
<gene>
    <name evidence="4" type="ORF">BCR34DRAFT_593256</name>
</gene>
<keyword evidence="5" id="KW-1185">Reference proteome</keyword>
<dbReference type="OrthoDB" id="291007at2759"/>
<dbReference type="AlphaFoldDB" id="A0A1Y1YK13"/>
<keyword evidence="2" id="KW-0732">Signal</keyword>
<dbReference type="GO" id="GO:0008270">
    <property type="term" value="F:zinc ion binding"/>
    <property type="evidence" value="ECO:0007669"/>
    <property type="project" value="UniProtKB-UniRule"/>
</dbReference>
<protein>
    <recommendedName>
        <fullName evidence="3">Peptidase M12A domain-containing protein</fullName>
    </recommendedName>
</protein>
<evidence type="ECO:0000259" key="3">
    <source>
        <dbReference type="PROSITE" id="PS51864"/>
    </source>
</evidence>
<keyword evidence="1" id="KW-0482">Metalloprotease</keyword>
<feature type="binding site" evidence="1">
    <location>
        <position position="209"/>
    </location>
    <ligand>
        <name>Zn(2+)</name>
        <dbReference type="ChEBI" id="CHEBI:29105"/>
        <note>catalytic</note>
    </ligand>
</feature>
<feature type="binding site" evidence="1">
    <location>
        <position position="203"/>
    </location>
    <ligand>
        <name>Zn(2+)</name>
        <dbReference type="ChEBI" id="CHEBI:29105"/>
        <note>catalytic</note>
    </ligand>
</feature>
<feature type="binding site" evidence="1">
    <location>
        <position position="199"/>
    </location>
    <ligand>
        <name>Zn(2+)</name>
        <dbReference type="ChEBI" id="CHEBI:29105"/>
        <note>catalytic</note>
    </ligand>
</feature>
<comment type="cofactor">
    <cofactor evidence="1">
        <name>Zn(2+)</name>
        <dbReference type="ChEBI" id="CHEBI:29105"/>
    </cofactor>
    <text evidence="1">Binds 1 zinc ion per subunit.</text>
</comment>
<evidence type="ECO:0000256" key="2">
    <source>
        <dbReference type="SAM" id="SignalP"/>
    </source>
</evidence>
<comment type="caution">
    <text evidence="1">Lacks conserved residue(s) required for the propagation of feature annotation.</text>
</comment>
<comment type="caution">
    <text evidence="4">The sequence shown here is derived from an EMBL/GenBank/DDBJ whole genome shotgun (WGS) entry which is preliminary data.</text>
</comment>
<keyword evidence="1" id="KW-0378">Hydrolase</keyword>
<keyword evidence="1" id="KW-0479">Metal-binding</keyword>
<keyword evidence="1" id="KW-0645">Protease</keyword>
<evidence type="ECO:0000313" key="5">
    <source>
        <dbReference type="Proteomes" id="UP000193144"/>
    </source>
</evidence>
<keyword evidence="1" id="KW-0862">Zinc</keyword>
<dbReference type="PANTHER" id="PTHR10127">
    <property type="entry name" value="DISCOIDIN, CUB, EGF, LAMININ , AND ZINC METALLOPROTEASE DOMAIN CONTAINING"/>
    <property type="match status" value="1"/>
</dbReference>
<dbReference type="PROSITE" id="PS51864">
    <property type="entry name" value="ASTACIN"/>
    <property type="match status" value="1"/>
</dbReference>
<dbReference type="InterPro" id="IPR024079">
    <property type="entry name" value="MetalloPept_cat_dom_sf"/>
</dbReference>
<reference evidence="4 5" key="1">
    <citation type="submission" date="2016-07" db="EMBL/GenBank/DDBJ databases">
        <title>Pervasive Adenine N6-methylation of Active Genes in Fungi.</title>
        <authorList>
            <consortium name="DOE Joint Genome Institute"/>
            <person name="Mondo S.J."/>
            <person name="Dannebaum R.O."/>
            <person name="Kuo R.C."/>
            <person name="Labutti K."/>
            <person name="Haridas S."/>
            <person name="Kuo A."/>
            <person name="Salamov A."/>
            <person name="Ahrendt S.R."/>
            <person name="Lipzen A."/>
            <person name="Sullivan W."/>
            <person name="Andreopoulos W.B."/>
            <person name="Clum A."/>
            <person name="Lindquist E."/>
            <person name="Daum C."/>
            <person name="Ramamoorthy G.K."/>
            <person name="Gryganskyi A."/>
            <person name="Culley D."/>
            <person name="Magnuson J.K."/>
            <person name="James T.Y."/>
            <person name="O'Malley M.A."/>
            <person name="Stajich J.E."/>
            <person name="Spatafora J.W."/>
            <person name="Visel A."/>
            <person name="Grigoriev I.V."/>
        </authorList>
    </citation>
    <scope>NUCLEOTIDE SEQUENCE [LARGE SCALE GENOMIC DNA]</scope>
    <source>
        <strain evidence="4 5">CBS 115471</strain>
    </source>
</reference>
<organism evidence="4 5">
    <name type="scientific">Clohesyomyces aquaticus</name>
    <dbReference type="NCBI Taxonomy" id="1231657"/>
    <lineage>
        <taxon>Eukaryota</taxon>
        <taxon>Fungi</taxon>
        <taxon>Dikarya</taxon>
        <taxon>Ascomycota</taxon>
        <taxon>Pezizomycotina</taxon>
        <taxon>Dothideomycetes</taxon>
        <taxon>Pleosporomycetidae</taxon>
        <taxon>Pleosporales</taxon>
        <taxon>Lindgomycetaceae</taxon>
        <taxon>Clohesyomyces</taxon>
    </lineage>
</organism>
<sequence>MYVLQLIIYLILHFSQLTSAEPLPSLAHRQGPRSHYTSQHKNLTTITILHPDTRHPRNIAYFVNQHGQAIVDDDILFGPEEYLLSFQAGSPALRKRWYGTKTPYAWPDGIIHYKYESDAVEANHSGPMNEALALWREYAPYITIIKDPNSPKMLKKDVVTITSIRDGCYSNVALASGGKSDLQMNFDPDWDRTGRQYRHEWGHQLGLMHEHSHPDREKWVHFHCDALAAHVQDGCTEPRATNINCCTAAADPCCDLLHNFDNSVYPQYQWTTYNPESVMHYSGDAFAKPGMETLTRVDGSGPVIENPDITQGDVNGVCKIYDYLCDAWASTAALSGLKKTSGWTFRVRNADFSSWSLDPAPNSKFVTLKGKRMVNTKCLSVLETTSNALKLVSVGANFMFETLRDDQELPPDHCCINLYEDNACGTAPFERICRSTPYDASLKKDLQSWRVWNCTGLWTGVLE</sequence>
<feature type="signal peptide" evidence="2">
    <location>
        <begin position="1"/>
        <end position="20"/>
    </location>
</feature>
<dbReference type="EMBL" id="MCFA01000220">
    <property type="protein sequence ID" value="ORX98183.1"/>
    <property type="molecule type" value="Genomic_DNA"/>
</dbReference>
<feature type="chain" id="PRO_5012350011" description="Peptidase M12A domain-containing protein" evidence="2">
    <location>
        <begin position="21"/>
        <end position="463"/>
    </location>
</feature>
<dbReference type="GO" id="GO:0004222">
    <property type="term" value="F:metalloendopeptidase activity"/>
    <property type="evidence" value="ECO:0007669"/>
    <property type="project" value="UniProtKB-UniRule"/>
</dbReference>
<dbReference type="InterPro" id="IPR001506">
    <property type="entry name" value="Peptidase_M12A"/>
</dbReference>
<accession>A0A1Y1YK13</accession>
<dbReference type="Pfam" id="PF01400">
    <property type="entry name" value="Astacin"/>
    <property type="match status" value="1"/>
</dbReference>
<dbReference type="SUPFAM" id="SSF55486">
    <property type="entry name" value="Metalloproteases ('zincins'), catalytic domain"/>
    <property type="match status" value="1"/>
</dbReference>
<feature type="active site" evidence="1">
    <location>
        <position position="200"/>
    </location>
</feature>
<proteinExistence type="predicted"/>
<evidence type="ECO:0000313" key="4">
    <source>
        <dbReference type="EMBL" id="ORX98183.1"/>
    </source>
</evidence>
<dbReference type="Gene3D" id="3.40.390.10">
    <property type="entry name" value="Collagenase (Catalytic Domain)"/>
    <property type="match status" value="1"/>
</dbReference>
<evidence type="ECO:0000256" key="1">
    <source>
        <dbReference type="PROSITE-ProRule" id="PRU01211"/>
    </source>
</evidence>
<dbReference type="Proteomes" id="UP000193144">
    <property type="component" value="Unassembled WGS sequence"/>
</dbReference>
<dbReference type="PANTHER" id="PTHR10127:SF850">
    <property type="entry name" value="METALLOENDOPEPTIDASE"/>
    <property type="match status" value="1"/>
</dbReference>